<sequence>MKKIMIFGAGQAGSMISNWINGGLELLGFIDNNPDLCGKYKGNKKIYSAKESVKMMPDIIVITVLNKETSEEIQLQLKLLDYKGIIFNINDFKSYIDIRLASLRLIASEINEQKLEGEVAELGVYKGKFASEINRLFPNKKLYLFDTFEGFNSEDVSIENSHGYSKAKVGDFSDTNMELVKNQLPYKEQAIFIKGYFPESVKEELPSFCFVSLDTDLYKPTYEGLKVFYPKLVKGGMIIIHDYNSTQFPGVKDAVKEFCIENNAFLVPLCDMHGSAVLIK</sequence>
<comment type="caution">
    <text evidence="1">The sequence shown here is derived from an EMBL/GenBank/DDBJ whole genome shotgun (WGS) entry which is preliminary data.</text>
</comment>
<dbReference type="Gene3D" id="3.40.50.150">
    <property type="entry name" value="Vaccinia Virus protein VP39"/>
    <property type="match status" value="1"/>
</dbReference>
<evidence type="ECO:0008006" key="3">
    <source>
        <dbReference type="Google" id="ProtNLM"/>
    </source>
</evidence>
<reference evidence="1 2" key="1">
    <citation type="submission" date="2014-12" db="EMBL/GenBank/DDBJ databases">
        <title>Draft genome sequence of Terrisporobacter sp. 08-306576, isolated from the blood culture of a bacteremia patient.</title>
        <authorList>
            <person name="Lund L.C."/>
            <person name="Sydenham T.V."/>
            <person name="Hogh S.V."/>
            <person name="Skov M.N."/>
            <person name="Kemp M."/>
            <person name="Justesen U.S."/>
        </authorList>
    </citation>
    <scope>NUCLEOTIDE SEQUENCE [LARGE SCALE GENOMIC DNA]</scope>
    <source>
        <strain evidence="1 2">08-306576</strain>
    </source>
</reference>
<gene>
    <name evidence="1" type="ORF">QX51_04305</name>
</gene>
<dbReference type="Proteomes" id="UP000031189">
    <property type="component" value="Unassembled WGS sequence"/>
</dbReference>
<dbReference type="AlphaFoldDB" id="A0A0B3WUB0"/>
<dbReference type="InterPro" id="IPR008884">
    <property type="entry name" value="TylF_MeTrfase"/>
</dbReference>
<dbReference type="SUPFAM" id="SSF53335">
    <property type="entry name" value="S-adenosyl-L-methionine-dependent methyltransferases"/>
    <property type="match status" value="1"/>
</dbReference>
<dbReference type="EMBL" id="JWHR01000047">
    <property type="protein sequence ID" value="KHS58160.1"/>
    <property type="molecule type" value="Genomic_DNA"/>
</dbReference>
<evidence type="ECO:0000313" key="2">
    <source>
        <dbReference type="Proteomes" id="UP000031189"/>
    </source>
</evidence>
<dbReference type="STRING" id="1577792.QX51_04305"/>
<name>A0A0B3WUB0_9FIRM</name>
<keyword evidence="2" id="KW-1185">Reference proteome</keyword>
<proteinExistence type="predicted"/>
<organism evidence="1 2">
    <name type="scientific">Terrisporobacter othiniensis</name>
    <dbReference type="NCBI Taxonomy" id="1577792"/>
    <lineage>
        <taxon>Bacteria</taxon>
        <taxon>Bacillati</taxon>
        <taxon>Bacillota</taxon>
        <taxon>Clostridia</taxon>
        <taxon>Peptostreptococcales</taxon>
        <taxon>Peptostreptococcaceae</taxon>
        <taxon>Terrisporobacter</taxon>
    </lineage>
</organism>
<dbReference type="Pfam" id="PF05711">
    <property type="entry name" value="TylF"/>
    <property type="match status" value="1"/>
</dbReference>
<dbReference type="SUPFAM" id="SSF51735">
    <property type="entry name" value="NAD(P)-binding Rossmann-fold domains"/>
    <property type="match status" value="1"/>
</dbReference>
<dbReference type="RefSeq" id="WP_039678681.1">
    <property type="nucleotide sequence ID" value="NZ_JAWGXO010000021.1"/>
</dbReference>
<accession>A0A0B3WUB0</accession>
<evidence type="ECO:0000313" key="1">
    <source>
        <dbReference type="EMBL" id="KHS58160.1"/>
    </source>
</evidence>
<dbReference type="InterPro" id="IPR036291">
    <property type="entry name" value="NAD(P)-bd_dom_sf"/>
</dbReference>
<dbReference type="PANTHER" id="PTHR40036">
    <property type="entry name" value="MACROCIN O-METHYLTRANSFERASE"/>
    <property type="match status" value="1"/>
</dbReference>
<dbReference type="PANTHER" id="PTHR40036:SF1">
    <property type="entry name" value="MACROCIN O-METHYLTRANSFERASE"/>
    <property type="match status" value="1"/>
</dbReference>
<dbReference type="InterPro" id="IPR029063">
    <property type="entry name" value="SAM-dependent_MTases_sf"/>
</dbReference>
<dbReference type="OrthoDB" id="149130at2"/>
<protein>
    <recommendedName>
        <fullName evidence="3">Methyltransferase</fullName>
    </recommendedName>
</protein>